<dbReference type="OrthoDB" id="6320108at2759"/>
<evidence type="ECO:0000313" key="2">
    <source>
        <dbReference type="Proteomes" id="UP000281553"/>
    </source>
</evidence>
<accession>A0A3P7LM27</accession>
<sequence>MREHLPAWLAKGEIKNISNSILAHMIDSGHRVDLSEGFKVIYKVPPDYLKFLGQSLRATADATEIWLRKPVL</sequence>
<dbReference type="EMBL" id="UYRU01050387">
    <property type="protein sequence ID" value="VDN10978.1"/>
    <property type="molecule type" value="Genomic_DNA"/>
</dbReference>
<name>A0A3P7LM27_DIBLA</name>
<keyword evidence="2" id="KW-1185">Reference proteome</keyword>
<organism evidence="1 2">
    <name type="scientific">Dibothriocephalus latus</name>
    <name type="common">Fish tapeworm</name>
    <name type="synonym">Diphyllobothrium latum</name>
    <dbReference type="NCBI Taxonomy" id="60516"/>
    <lineage>
        <taxon>Eukaryota</taxon>
        <taxon>Metazoa</taxon>
        <taxon>Spiralia</taxon>
        <taxon>Lophotrochozoa</taxon>
        <taxon>Platyhelminthes</taxon>
        <taxon>Cestoda</taxon>
        <taxon>Eucestoda</taxon>
        <taxon>Diphyllobothriidea</taxon>
        <taxon>Diphyllobothriidae</taxon>
        <taxon>Dibothriocephalus</taxon>
    </lineage>
</organism>
<reference evidence="1 2" key="1">
    <citation type="submission" date="2018-11" db="EMBL/GenBank/DDBJ databases">
        <authorList>
            <consortium name="Pathogen Informatics"/>
        </authorList>
    </citation>
    <scope>NUCLEOTIDE SEQUENCE [LARGE SCALE GENOMIC DNA]</scope>
</reference>
<dbReference type="AlphaFoldDB" id="A0A3P7LM27"/>
<proteinExistence type="predicted"/>
<protein>
    <submittedName>
        <fullName evidence="1">Uncharacterized protein</fullName>
    </submittedName>
</protein>
<evidence type="ECO:0000313" key="1">
    <source>
        <dbReference type="EMBL" id="VDN10978.1"/>
    </source>
</evidence>
<dbReference type="Proteomes" id="UP000281553">
    <property type="component" value="Unassembled WGS sequence"/>
</dbReference>
<gene>
    <name evidence="1" type="ORF">DILT_LOCUS6809</name>
</gene>